<evidence type="ECO:0000256" key="3">
    <source>
        <dbReference type="ARBA" id="ARBA00022692"/>
    </source>
</evidence>
<dbReference type="OrthoDB" id="6380066at2759"/>
<dbReference type="Gene3D" id="4.10.400.10">
    <property type="entry name" value="Low-density Lipoprotein Receptor"/>
    <property type="match status" value="1"/>
</dbReference>
<evidence type="ECO:0000256" key="9">
    <source>
        <dbReference type="SAM" id="Phobius"/>
    </source>
</evidence>
<name>A0A979FNI7_HYAAZ</name>
<dbReference type="GO" id="GO:0005886">
    <property type="term" value="C:plasma membrane"/>
    <property type="evidence" value="ECO:0007669"/>
    <property type="project" value="TreeGrafter"/>
</dbReference>
<dbReference type="PROSITE" id="PS01209">
    <property type="entry name" value="LDLRA_1"/>
    <property type="match status" value="1"/>
</dbReference>
<accession>A0A979FNI7</accession>
<comment type="caution">
    <text evidence="8">Lacks conserved residue(s) required for the propagation of feature annotation.</text>
</comment>
<dbReference type="InterPro" id="IPR023415">
    <property type="entry name" value="LDLR_class-A_CS"/>
</dbReference>
<feature type="disulfide bond" evidence="8">
    <location>
        <begin position="309"/>
        <end position="321"/>
    </location>
</feature>
<evidence type="ECO:0000256" key="7">
    <source>
        <dbReference type="ARBA" id="ARBA00023157"/>
    </source>
</evidence>
<dbReference type="GO" id="GO:0016192">
    <property type="term" value="P:vesicle-mediated transport"/>
    <property type="evidence" value="ECO:0007669"/>
    <property type="project" value="UniProtKB-ARBA"/>
</dbReference>
<dbReference type="GeneID" id="125178418"/>
<dbReference type="GO" id="GO:0012505">
    <property type="term" value="C:endomembrane system"/>
    <property type="evidence" value="ECO:0007669"/>
    <property type="project" value="UniProtKB-SubCell"/>
</dbReference>
<dbReference type="SUPFAM" id="SSF63712">
    <property type="entry name" value="Nicotinic receptor ligand binding domain-like"/>
    <property type="match status" value="1"/>
</dbReference>
<evidence type="ECO:0000313" key="10">
    <source>
        <dbReference type="Proteomes" id="UP000694843"/>
    </source>
</evidence>
<dbReference type="SUPFAM" id="SSF57424">
    <property type="entry name" value="LDL receptor-like module"/>
    <property type="match status" value="1"/>
</dbReference>
<reference evidence="11" key="1">
    <citation type="submission" date="2025-08" db="UniProtKB">
        <authorList>
            <consortium name="RefSeq"/>
        </authorList>
    </citation>
    <scope>IDENTIFICATION</scope>
    <source>
        <tissue evidence="11">Whole organism</tissue>
    </source>
</reference>
<evidence type="ECO:0000256" key="8">
    <source>
        <dbReference type="PROSITE-ProRule" id="PRU00124"/>
    </source>
</evidence>
<dbReference type="InterPro" id="IPR036734">
    <property type="entry name" value="Neur_chan_lig-bd_sf"/>
</dbReference>
<dbReference type="InterPro" id="IPR050685">
    <property type="entry name" value="LDLR"/>
</dbReference>
<keyword evidence="10" id="KW-1185">Reference proteome</keyword>
<evidence type="ECO:0000256" key="5">
    <source>
        <dbReference type="ARBA" id="ARBA00022989"/>
    </source>
</evidence>
<protein>
    <submittedName>
        <fullName evidence="11">Uncharacterized protein LOC125178418</fullName>
    </submittedName>
</protein>
<dbReference type="InterPro" id="IPR036055">
    <property type="entry name" value="LDL_receptor-like_sf"/>
</dbReference>
<dbReference type="PANTHER" id="PTHR24270">
    <property type="entry name" value="LOW-DENSITY LIPOPROTEIN RECEPTOR-RELATED"/>
    <property type="match status" value="1"/>
</dbReference>
<gene>
    <name evidence="11" type="primary">LOC125178418</name>
</gene>
<organism evidence="10 11">
    <name type="scientific">Hyalella azteca</name>
    <name type="common">Amphipod</name>
    <dbReference type="NCBI Taxonomy" id="294128"/>
    <lineage>
        <taxon>Eukaryota</taxon>
        <taxon>Metazoa</taxon>
        <taxon>Ecdysozoa</taxon>
        <taxon>Arthropoda</taxon>
        <taxon>Crustacea</taxon>
        <taxon>Multicrustacea</taxon>
        <taxon>Malacostraca</taxon>
        <taxon>Eumalacostraca</taxon>
        <taxon>Peracarida</taxon>
        <taxon>Amphipoda</taxon>
        <taxon>Senticaudata</taxon>
        <taxon>Talitrida</taxon>
        <taxon>Talitroidea</taxon>
        <taxon>Hyalellidae</taxon>
        <taxon>Hyalella</taxon>
    </lineage>
</organism>
<keyword evidence="3 9" id="KW-0812">Transmembrane</keyword>
<dbReference type="PROSITE" id="PS50068">
    <property type="entry name" value="LDLRA_2"/>
    <property type="match status" value="1"/>
</dbReference>
<evidence type="ECO:0000256" key="4">
    <source>
        <dbReference type="ARBA" id="ARBA00022737"/>
    </source>
</evidence>
<dbReference type="AlphaFoldDB" id="A0A979FNI7"/>
<comment type="subcellular location">
    <subcellularLocation>
        <location evidence="2">Endomembrane system</location>
    </subcellularLocation>
    <subcellularLocation>
        <location evidence="1">Membrane</location>
        <topology evidence="1">Single-pass membrane protein</topology>
    </subcellularLocation>
</comment>
<dbReference type="Proteomes" id="UP000694843">
    <property type="component" value="Unplaced"/>
</dbReference>
<keyword evidence="6 9" id="KW-0472">Membrane</keyword>
<dbReference type="InterPro" id="IPR002172">
    <property type="entry name" value="LDrepeatLR_classA_rpt"/>
</dbReference>
<dbReference type="KEGG" id="hazt:125178418"/>
<evidence type="ECO:0000313" key="11">
    <source>
        <dbReference type="RefSeq" id="XP_047738056.1"/>
    </source>
</evidence>
<dbReference type="Gene3D" id="2.70.170.10">
    <property type="entry name" value="Neurotransmitter-gated ion-channel ligand-binding domain"/>
    <property type="match status" value="1"/>
</dbReference>
<keyword evidence="5 9" id="KW-1133">Transmembrane helix</keyword>
<evidence type="ECO:0000256" key="1">
    <source>
        <dbReference type="ARBA" id="ARBA00004167"/>
    </source>
</evidence>
<dbReference type="Pfam" id="PF00057">
    <property type="entry name" value="Ldl_recept_a"/>
    <property type="match status" value="1"/>
</dbReference>
<feature type="disulfide bond" evidence="8">
    <location>
        <begin position="316"/>
        <end position="334"/>
    </location>
</feature>
<dbReference type="SMART" id="SM00192">
    <property type="entry name" value="LDLa"/>
    <property type="match status" value="1"/>
</dbReference>
<evidence type="ECO:0000256" key="2">
    <source>
        <dbReference type="ARBA" id="ARBA00004308"/>
    </source>
</evidence>
<evidence type="ECO:0000256" key="6">
    <source>
        <dbReference type="ARBA" id="ARBA00023136"/>
    </source>
</evidence>
<sequence length="561" mass="62428">MLPRVWYHLCLEISQNPRMILNADFHELEEVDSKEVKQVNKKAAASLADGAVLRVGDTDAVVALHFTLPTLYLKALAPDEVRDMVWCTAGTADAVKLDFWVVSDGSFLHEALRVPAAPGSAHDKPAAPYFLCPPKPETKFLVRGRVTRYTQALQLCSAIGSELPSPAAVQLFDLASSNIFTTEVPALEFWGQNHSCIKQSFNVTMGTLAVTTECIKKSVPFLVCSFSSNTSLVLKTPTESKTVFMDWSPEGVTQCTSTSDCSFMNGRELWNSRNEKYLRQETSDELLLPGRFFSQNINDSSSSLLLTTCQKEEFTCDDGQCVKLLQACDDRSDCADGSDESLVRCAISRTFRGGHPNNSSRPPRRQTELSLHVKRFNIVSIDEAAMVVTVSMSIFTRWRDDRFVFRMLRPDYSDNELTEEDGVYWQPVYELVGAKLAHAKAYSEGTISHKNLFAVNDGQPNTSLVASYETLLYSGEMLLQEEFEADFVCQFDTLFLPFGLDICEFKLMIRNAGTETPVFSGSVLLETEYLGVLLTTGLPGIAISMIGGCTLFFNPYNFSYV</sequence>
<keyword evidence="7 8" id="KW-1015">Disulfide bond</keyword>
<keyword evidence="4" id="KW-0677">Repeat</keyword>
<proteinExistence type="predicted"/>
<feature type="transmembrane region" description="Helical" evidence="9">
    <location>
        <begin position="529"/>
        <end position="553"/>
    </location>
</feature>
<dbReference type="RefSeq" id="XP_047738056.1">
    <property type="nucleotide sequence ID" value="XM_047882100.1"/>
</dbReference>
<dbReference type="GO" id="GO:0005230">
    <property type="term" value="F:extracellular ligand-gated monoatomic ion channel activity"/>
    <property type="evidence" value="ECO:0007669"/>
    <property type="project" value="InterPro"/>
</dbReference>
<dbReference type="CDD" id="cd00112">
    <property type="entry name" value="LDLa"/>
    <property type="match status" value="1"/>
</dbReference>